<evidence type="ECO:0000256" key="3">
    <source>
        <dbReference type="ARBA" id="ARBA00012374"/>
    </source>
</evidence>
<dbReference type="OrthoDB" id="9808289at2"/>
<dbReference type="EMBL" id="CP021431">
    <property type="protein sequence ID" value="ARU02648.1"/>
    <property type="molecule type" value="Genomic_DNA"/>
</dbReference>
<name>A0A1Y0EGS4_9RHOB</name>
<evidence type="ECO:0000256" key="10">
    <source>
        <dbReference type="ARBA" id="ARBA00023251"/>
    </source>
</evidence>
<keyword evidence="16" id="KW-1185">Reference proteome</keyword>
<comment type="function">
    <text evidence="14">Catalyzes the dephosphorylation of undecaprenyl diphosphate (UPP). Confers resistance to bacitracin.</text>
</comment>
<dbReference type="GO" id="GO:0046677">
    <property type="term" value="P:response to antibiotic"/>
    <property type="evidence" value="ECO:0007669"/>
    <property type="project" value="UniProtKB-UniRule"/>
</dbReference>
<keyword evidence="9 14" id="KW-0472">Membrane</keyword>
<feature type="transmembrane region" description="Helical" evidence="14">
    <location>
        <begin position="247"/>
        <end position="266"/>
    </location>
</feature>
<dbReference type="NCBIfam" id="NF001393">
    <property type="entry name" value="PRK00281.2-4"/>
    <property type="match status" value="1"/>
</dbReference>
<evidence type="ECO:0000256" key="11">
    <source>
        <dbReference type="ARBA" id="ARBA00032707"/>
    </source>
</evidence>
<dbReference type="PANTHER" id="PTHR30622:SF4">
    <property type="entry name" value="UNDECAPRENYL-DIPHOSPHATASE"/>
    <property type="match status" value="1"/>
</dbReference>
<dbReference type="Proteomes" id="UP000195273">
    <property type="component" value="Chromosome"/>
</dbReference>
<evidence type="ECO:0000256" key="9">
    <source>
        <dbReference type="ARBA" id="ARBA00023136"/>
    </source>
</evidence>
<keyword evidence="14" id="KW-0133">Cell shape</keyword>
<feature type="transmembrane region" description="Helical" evidence="14">
    <location>
        <begin position="185"/>
        <end position="208"/>
    </location>
</feature>
<dbReference type="GO" id="GO:0009252">
    <property type="term" value="P:peptidoglycan biosynthetic process"/>
    <property type="evidence" value="ECO:0007669"/>
    <property type="project" value="UniProtKB-KW"/>
</dbReference>
<evidence type="ECO:0000313" key="16">
    <source>
        <dbReference type="Proteomes" id="UP000195273"/>
    </source>
</evidence>
<reference evidence="15 16" key="1">
    <citation type="submission" date="2017-05" db="EMBL/GenBank/DDBJ databases">
        <title>Genome Sequence of Loktanella vestfoldensis Strain SMR4r Isolated from a Culture of the Diatom Skeletonema marinoi.</title>
        <authorList>
            <person name="Topel M."/>
            <person name="Pinder M.I.M."/>
            <person name="Johansson O.N."/>
            <person name="Kourtchenko O."/>
            <person name="Godhe A."/>
            <person name="Clarke A.K."/>
        </authorList>
    </citation>
    <scope>NUCLEOTIDE SEQUENCE [LARGE SCALE GENOMIC DNA]</scope>
    <source>
        <strain evidence="15 16">SMR4r</strain>
    </source>
</reference>
<feature type="transmembrane region" description="Helical" evidence="14">
    <location>
        <begin position="82"/>
        <end position="103"/>
    </location>
</feature>
<dbReference type="RefSeq" id="WP_087210958.1">
    <property type="nucleotide sequence ID" value="NZ_CP021431.1"/>
</dbReference>
<evidence type="ECO:0000256" key="14">
    <source>
        <dbReference type="HAMAP-Rule" id="MF_01006"/>
    </source>
</evidence>
<feature type="transmembrane region" description="Helical" evidence="14">
    <location>
        <begin position="40"/>
        <end position="61"/>
    </location>
</feature>
<dbReference type="GO" id="GO:0008360">
    <property type="term" value="P:regulation of cell shape"/>
    <property type="evidence" value="ECO:0007669"/>
    <property type="project" value="UniProtKB-KW"/>
</dbReference>
<evidence type="ECO:0000256" key="13">
    <source>
        <dbReference type="ARBA" id="ARBA00047594"/>
    </source>
</evidence>
<dbReference type="GO" id="GO:0071555">
    <property type="term" value="P:cell wall organization"/>
    <property type="evidence" value="ECO:0007669"/>
    <property type="project" value="UniProtKB-KW"/>
</dbReference>
<evidence type="ECO:0000256" key="12">
    <source>
        <dbReference type="ARBA" id="ARBA00032932"/>
    </source>
</evidence>
<keyword evidence="14" id="KW-0573">Peptidoglycan synthesis</keyword>
<keyword evidence="5 14" id="KW-1003">Cell membrane</keyword>
<organism evidence="15 16">
    <name type="scientific">Yoonia vestfoldensis</name>
    <dbReference type="NCBI Taxonomy" id="245188"/>
    <lineage>
        <taxon>Bacteria</taxon>
        <taxon>Pseudomonadati</taxon>
        <taxon>Pseudomonadota</taxon>
        <taxon>Alphaproteobacteria</taxon>
        <taxon>Rhodobacterales</taxon>
        <taxon>Paracoccaceae</taxon>
        <taxon>Yoonia</taxon>
    </lineage>
</organism>
<dbReference type="AlphaFoldDB" id="A0A1Y0EGS4"/>
<evidence type="ECO:0000256" key="2">
    <source>
        <dbReference type="ARBA" id="ARBA00010621"/>
    </source>
</evidence>
<sequence>MTTFHLLLVALIQGATEFLPVSSSGHLILLPGLTGMADQGLIIDVAAHLGTLTAVIVYFWGDVRLALTGTRRLLQGKIDTQGAFLALCLLIATIPVIIAGFILKVTGLADTLRGIAVIGWAMLLFGIVLYIADQKGETVKTAARWTLKDAAIMGLWQAVALIPGTSRSGITITAARMLGYARPDAARLSMLMSIPTIIASGALLSLDVIGTATAADLRDIAIVAVMSGLAAWAALAIMMRLLRSVSYTPYVIYRIGLGIVLLVIAYS</sequence>
<feature type="transmembrane region" description="Helical" evidence="14">
    <location>
        <begin position="115"/>
        <end position="133"/>
    </location>
</feature>
<accession>A0A1Y0EGS4</accession>
<proteinExistence type="inferred from homology"/>
<keyword evidence="10 14" id="KW-0046">Antibiotic resistance</keyword>
<comment type="miscellaneous">
    <text evidence="14">Bacitracin is thought to be involved in the inhibition of peptidoglycan synthesis by sequestering undecaprenyl diphosphate, thereby reducing the pool of lipid carrier available.</text>
</comment>
<dbReference type="GO" id="GO:0050380">
    <property type="term" value="F:undecaprenyl-diphosphatase activity"/>
    <property type="evidence" value="ECO:0007669"/>
    <property type="project" value="UniProtKB-UniRule"/>
</dbReference>
<keyword evidence="7 14" id="KW-0378">Hydrolase</keyword>
<dbReference type="PANTHER" id="PTHR30622">
    <property type="entry name" value="UNDECAPRENYL-DIPHOSPHATASE"/>
    <property type="match status" value="1"/>
</dbReference>
<dbReference type="EC" id="3.6.1.27" evidence="3 14"/>
<evidence type="ECO:0000256" key="7">
    <source>
        <dbReference type="ARBA" id="ARBA00022801"/>
    </source>
</evidence>
<protein>
    <recommendedName>
        <fullName evidence="4 14">Undecaprenyl-diphosphatase</fullName>
        <ecNumber evidence="3 14">3.6.1.27</ecNumber>
    </recommendedName>
    <alternativeName>
        <fullName evidence="12 14">Bacitracin resistance protein</fullName>
    </alternativeName>
    <alternativeName>
        <fullName evidence="11 14">Undecaprenyl pyrophosphate phosphatase</fullName>
    </alternativeName>
</protein>
<dbReference type="Pfam" id="PF02673">
    <property type="entry name" value="BacA"/>
    <property type="match status" value="1"/>
</dbReference>
<gene>
    <name evidence="14 15" type="primary">uppP</name>
    <name evidence="15" type="ORF">LOKVESSMR4R_03375</name>
</gene>
<evidence type="ECO:0000256" key="8">
    <source>
        <dbReference type="ARBA" id="ARBA00022989"/>
    </source>
</evidence>
<evidence type="ECO:0000256" key="5">
    <source>
        <dbReference type="ARBA" id="ARBA00022475"/>
    </source>
</evidence>
<dbReference type="KEGG" id="lvs:LOKVESSMR4R_03375"/>
<feature type="transmembrane region" description="Helical" evidence="14">
    <location>
        <begin position="220"/>
        <end position="241"/>
    </location>
</feature>
<keyword evidence="8 14" id="KW-1133">Transmembrane helix</keyword>
<comment type="subcellular location">
    <subcellularLocation>
        <location evidence="1 14">Cell membrane</location>
        <topology evidence="1 14">Multi-pass membrane protein</topology>
    </subcellularLocation>
</comment>
<comment type="catalytic activity">
    <reaction evidence="13 14">
        <text>di-trans,octa-cis-undecaprenyl diphosphate + H2O = di-trans,octa-cis-undecaprenyl phosphate + phosphate + H(+)</text>
        <dbReference type="Rhea" id="RHEA:28094"/>
        <dbReference type="ChEBI" id="CHEBI:15377"/>
        <dbReference type="ChEBI" id="CHEBI:15378"/>
        <dbReference type="ChEBI" id="CHEBI:43474"/>
        <dbReference type="ChEBI" id="CHEBI:58405"/>
        <dbReference type="ChEBI" id="CHEBI:60392"/>
        <dbReference type="EC" id="3.6.1.27"/>
    </reaction>
</comment>
<dbReference type="STRING" id="1122181.GCA_000382265_02198"/>
<comment type="similarity">
    <text evidence="2 14">Belongs to the UppP family.</text>
</comment>
<dbReference type="HAMAP" id="MF_01006">
    <property type="entry name" value="Undec_diphosphatase"/>
    <property type="match status" value="1"/>
</dbReference>
<evidence type="ECO:0000256" key="6">
    <source>
        <dbReference type="ARBA" id="ARBA00022692"/>
    </source>
</evidence>
<dbReference type="InterPro" id="IPR003824">
    <property type="entry name" value="UppP"/>
</dbReference>
<keyword evidence="14" id="KW-0961">Cell wall biogenesis/degradation</keyword>
<evidence type="ECO:0000256" key="4">
    <source>
        <dbReference type="ARBA" id="ARBA00021581"/>
    </source>
</evidence>
<keyword evidence="6 14" id="KW-0812">Transmembrane</keyword>
<evidence type="ECO:0000256" key="1">
    <source>
        <dbReference type="ARBA" id="ARBA00004651"/>
    </source>
</evidence>
<dbReference type="GO" id="GO:0005886">
    <property type="term" value="C:plasma membrane"/>
    <property type="evidence" value="ECO:0007669"/>
    <property type="project" value="UniProtKB-SubCell"/>
</dbReference>
<evidence type="ECO:0000313" key="15">
    <source>
        <dbReference type="EMBL" id="ARU02648.1"/>
    </source>
</evidence>